<comment type="caution">
    <text evidence="1">The sequence shown here is derived from an EMBL/GenBank/DDBJ whole genome shotgun (WGS) entry which is preliminary data.</text>
</comment>
<sequence length="326" mass="36204">MILSLPGPILATLPYRKVVSQASRILENHFLESIQPGDIAYLWPAASLKVHRLLNERGIPVVLEGINTRMASARRILDAAYEDFGVEPIHGITDARIAEEEEKYHHSQAIFAPNRHVESALVGSPLENRILPSSYGVDTKKASPPRDYPTKEALTFMFCGYACVRKGMHFLLDAWQNIPGPHRLQIVGDVEPIIAERYATLLNSGRVELVGCVDDVHHYFARADAFVMPSLEEGGPQVTYEAAVHGLPIIASPMGASRLGDEDGTMLIVEPSDRDAFEDALDQVIRSAELRQALGSRARERVPYFDWDAVGARRAEQLQTTELLKF</sequence>
<dbReference type="Proteomes" id="UP000037046">
    <property type="component" value="Unassembled WGS sequence"/>
</dbReference>
<name>A0A0L6CQ35_9RHOB</name>
<dbReference type="AlphaFoldDB" id="A0A0L6CQ35"/>
<keyword evidence="1" id="KW-0328">Glycosyltransferase</keyword>
<dbReference type="InterPro" id="IPR050194">
    <property type="entry name" value="Glycosyltransferase_grp1"/>
</dbReference>
<proteinExistence type="predicted"/>
<keyword evidence="2" id="KW-1185">Reference proteome</keyword>
<dbReference type="SUPFAM" id="SSF53756">
    <property type="entry name" value="UDP-Glycosyltransferase/glycogen phosphorylase"/>
    <property type="match status" value="1"/>
</dbReference>
<dbReference type="GO" id="GO:0016757">
    <property type="term" value="F:glycosyltransferase activity"/>
    <property type="evidence" value="ECO:0007669"/>
    <property type="project" value="UniProtKB-KW"/>
</dbReference>
<dbReference type="Gene3D" id="3.40.50.2000">
    <property type="entry name" value="Glycogen Phosphorylase B"/>
    <property type="match status" value="2"/>
</dbReference>
<dbReference type="EC" id="2.4.1.57" evidence="1"/>
<keyword evidence="1" id="KW-0808">Transferase</keyword>
<dbReference type="EMBL" id="LGVV01000096">
    <property type="protein sequence ID" value="KNX39841.1"/>
    <property type="molecule type" value="Genomic_DNA"/>
</dbReference>
<organism evidence="1 2">
    <name type="scientific">Roseovarius tolerans</name>
    <dbReference type="NCBI Taxonomy" id="74031"/>
    <lineage>
        <taxon>Bacteria</taxon>
        <taxon>Pseudomonadati</taxon>
        <taxon>Pseudomonadota</taxon>
        <taxon>Alphaproteobacteria</taxon>
        <taxon>Rhodobacterales</taxon>
        <taxon>Roseobacteraceae</taxon>
        <taxon>Roseovarius</taxon>
    </lineage>
</organism>
<dbReference type="PANTHER" id="PTHR45947:SF3">
    <property type="entry name" value="SULFOQUINOVOSYL TRANSFERASE SQD2"/>
    <property type="match status" value="1"/>
</dbReference>
<dbReference type="Pfam" id="PF13692">
    <property type="entry name" value="Glyco_trans_1_4"/>
    <property type="match status" value="1"/>
</dbReference>
<dbReference type="PANTHER" id="PTHR45947">
    <property type="entry name" value="SULFOQUINOVOSYL TRANSFERASE SQD2"/>
    <property type="match status" value="1"/>
</dbReference>
<gene>
    <name evidence="1" type="primary">pimA_2</name>
    <name evidence="1" type="ORF">ROTO_36210</name>
</gene>
<evidence type="ECO:0000313" key="2">
    <source>
        <dbReference type="Proteomes" id="UP000037046"/>
    </source>
</evidence>
<dbReference type="PATRIC" id="fig|74031.6.peg.3717"/>
<evidence type="ECO:0000313" key="1">
    <source>
        <dbReference type="EMBL" id="KNX39841.1"/>
    </source>
</evidence>
<protein>
    <submittedName>
        <fullName evidence="1">GDP-mannose-dependent alpha-(1-2)-phosphatidylinositol mannosyltransferase</fullName>
        <ecNumber evidence="1">2.4.1.57</ecNumber>
    </submittedName>
</protein>
<reference evidence="2" key="1">
    <citation type="submission" date="2015-07" db="EMBL/GenBank/DDBJ databases">
        <title>Draft Genome Sequence of Roseovarius tolerans EL-164, a producer of N-Acylated Alanine Methyl Esters (NAMEs).</title>
        <authorList>
            <person name="Voget S."/>
            <person name="Bruns H."/>
            <person name="Wagner-Doebler I."/>
            <person name="Schulz S."/>
            <person name="Daniel R."/>
        </authorList>
    </citation>
    <scope>NUCLEOTIDE SEQUENCE [LARGE SCALE GENOMIC DNA]</scope>
    <source>
        <strain evidence="2">EL-164</strain>
    </source>
</reference>
<accession>A0A0L6CQ35</accession>